<keyword evidence="4 8" id="KW-0862">Zinc</keyword>
<dbReference type="EMBL" id="CADCTZ010001119">
    <property type="protein sequence ID" value="CAA9380032.1"/>
    <property type="molecule type" value="Genomic_DNA"/>
</dbReference>
<evidence type="ECO:0000313" key="10">
    <source>
        <dbReference type="EMBL" id="CAA9380032.1"/>
    </source>
</evidence>
<feature type="binding site" evidence="8">
    <location>
        <position position="131"/>
    </location>
    <ligand>
        <name>Zn(2+)</name>
        <dbReference type="ChEBI" id="CHEBI:29105"/>
    </ligand>
</feature>
<comment type="cofactor">
    <cofactor evidence="8">
        <name>Zn(2+)</name>
        <dbReference type="ChEBI" id="CHEBI:29105"/>
    </cofactor>
    <text evidence="8">Binds 1 zinc ion per subunit.</text>
</comment>
<dbReference type="SUPFAM" id="SSF53056">
    <property type="entry name" value="beta-carbonic anhydrase, cab"/>
    <property type="match status" value="1"/>
</dbReference>
<dbReference type="InterPro" id="IPR015892">
    <property type="entry name" value="Carbonic_anhydrase_CS"/>
</dbReference>
<dbReference type="PROSITE" id="PS00704">
    <property type="entry name" value="PROK_CO2_ANHYDRASE_1"/>
    <property type="match status" value="1"/>
</dbReference>
<sequence length="221" mass="23142">MLRAGAGMLAASIAPALLPAQAAKAEAISGITPNDALKKLMEGNQRYIEQKRTFPDQARSRIVEVAQGQHPFATILACSDSRVTPEIIFDQGLGDLFDIRVAGNFLDDGVLGNMEYAALELGVPLLVILGHERCGAVKAALDGKAVPGHISTLVAAIKPAVDATKNQGGDAWDNAVRANVKMNVKKLKLASPILAAAVKAGKLKVVGGRYDLDSGKVQIIA</sequence>
<dbReference type="AlphaFoldDB" id="A0A6J4N7D9"/>
<dbReference type="GO" id="GO:0008270">
    <property type="term" value="F:zinc ion binding"/>
    <property type="evidence" value="ECO:0007669"/>
    <property type="project" value="InterPro"/>
</dbReference>
<evidence type="ECO:0000256" key="9">
    <source>
        <dbReference type="SAM" id="SignalP"/>
    </source>
</evidence>
<gene>
    <name evidence="10" type="ORF">AVDCRST_MAG84-5023</name>
</gene>
<dbReference type="InterPro" id="IPR036874">
    <property type="entry name" value="Carbonic_anhydrase_sf"/>
</dbReference>
<comment type="function">
    <text evidence="6">Catalyzes the reversible hydration of carbon dioxide to form bicarbonate.</text>
</comment>
<reference evidence="10" key="1">
    <citation type="submission" date="2020-02" db="EMBL/GenBank/DDBJ databases">
        <authorList>
            <person name="Meier V. D."/>
        </authorList>
    </citation>
    <scope>NUCLEOTIDE SEQUENCE</scope>
    <source>
        <strain evidence="10">AVDCRST_MAG84</strain>
    </source>
</reference>
<feature type="chain" id="PRO_5026785503" description="carbonic anhydrase" evidence="9">
    <location>
        <begin position="23"/>
        <end position="221"/>
    </location>
</feature>
<evidence type="ECO:0000256" key="8">
    <source>
        <dbReference type="PIRSR" id="PIRSR601765-1"/>
    </source>
</evidence>
<evidence type="ECO:0000256" key="1">
    <source>
        <dbReference type="ARBA" id="ARBA00006217"/>
    </source>
</evidence>
<keyword evidence="3 8" id="KW-0479">Metal-binding</keyword>
<dbReference type="SMART" id="SM00947">
    <property type="entry name" value="Pro_CA"/>
    <property type="match status" value="1"/>
</dbReference>
<dbReference type="PANTHER" id="PTHR11002:SF79">
    <property type="entry name" value="CARBONIC ANHYDRASE 2"/>
    <property type="match status" value="1"/>
</dbReference>
<dbReference type="FunFam" id="3.40.1050.10:FF:000006">
    <property type="entry name" value="Carbonic anhydrase"/>
    <property type="match status" value="1"/>
</dbReference>
<evidence type="ECO:0000256" key="6">
    <source>
        <dbReference type="ARBA" id="ARBA00024993"/>
    </source>
</evidence>
<feature type="signal peptide" evidence="9">
    <location>
        <begin position="1"/>
        <end position="22"/>
    </location>
</feature>
<proteinExistence type="inferred from homology"/>
<dbReference type="InterPro" id="IPR001765">
    <property type="entry name" value="Carbonic_anhydrase"/>
</dbReference>
<dbReference type="CDD" id="cd03378">
    <property type="entry name" value="beta_CA_cladeC"/>
    <property type="match status" value="1"/>
</dbReference>
<evidence type="ECO:0000256" key="4">
    <source>
        <dbReference type="ARBA" id="ARBA00022833"/>
    </source>
</evidence>
<organism evidence="10">
    <name type="scientific">uncultured Microcoleus sp</name>
    <dbReference type="NCBI Taxonomy" id="259945"/>
    <lineage>
        <taxon>Bacteria</taxon>
        <taxon>Bacillati</taxon>
        <taxon>Cyanobacteriota</taxon>
        <taxon>Cyanophyceae</taxon>
        <taxon>Oscillatoriophycideae</taxon>
        <taxon>Oscillatoriales</taxon>
        <taxon>Microcoleaceae</taxon>
        <taxon>Microcoleus</taxon>
        <taxon>environmental samples</taxon>
    </lineage>
</organism>
<protein>
    <recommendedName>
        <fullName evidence="2">carbonic anhydrase</fullName>
        <ecNumber evidence="2">4.2.1.1</ecNumber>
    </recommendedName>
</protein>
<evidence type="ECO:0000256" key="5">
    <source>
        <dbReference type="ARBA" id="ARBA00023239"/>
    </source>
</evidence>
<feature type="binding site" evidence="8">
    <location>
        <position position="78"/>
    </location>
    <ligand>
        <name>Zn(2+)</name>
        <dbReference type="ChEBI" id="CHEBI:29105"/>
    </ligand>
</feature>
<name>A0A6J4N7D9_9CYAN</name>
<keyword evidence="5 10" id="KW-0456">Lyase</keyword>
<comment type="similarity">
    <text evidence="1">Belongs to the beta-class carbonic anhydrase family.</text>
</comment>
<evidence type="ECO:0000256" key="7">
    <source>
        <dbReference type="ARBA" id="ARBA00048348"/>
    </source>
</evidence>
<feature type="binding site" evidence="8">
    <location>
        <position position="134"/>
    </location>
    <ligand>
        <name>Zn(2+)</name>
        <dbReference type="ChEBI" id="CHEBI:29105"/>
    </ligand>
</feature>
<accession>A0A6J4N7D9</accession>
<dbReference type="EC" id="4.2.1.1" evidence="2"/>
<dbReference type="Pfam" id="PF00484">
    <property type="entry name" value="Pro_CA"/>
    <property type="match status" value="1"/>
</dbReference>
<dbReference type="PANTHER" id="PTHR11002">
    <property type="entry name" value="CARBONIC ANHYDRASE"/>
    <property type="match status" value="1"/>
</dbReference>
<comment type="catalytic activity">
    <reaction evidence="7">
        <text>hydrogencarbonate + H(+) = CO2 + H2O</text>
        <dbReference type="Rhea" id="RHEA:10748"/>
        <dbReference type="ChEBI" id="CHEBI:15377"/>
        <dbReference type="ChEBI" id="CHEBI:15378"/>
        <dbReference type="ChEBI" id="CHEBI:16526"/>
        <dbReference type="ChEBI" id="CHEBI:17544"/>
        <dbReference type="EC" id="4.2.1.1"/>
    </reaction>
</comment>
<feature type="binding site" evidence="8">
    <location>
        <position position="80"/>
    </location>
    <ligand>
        <name>Zn(2+)</name>
        <dbReference type="ChEBI" id="CHEBI:29105"/>
    </ligand>
</feature>
<dbReference type="GO" id="GO:0015976">
    <property type="term" value="P:carbon utilization"/>
    <property type="evidence" value="ECO:0007669"/>
    <property type="project" value="InterPro"/>
</dbReference>
<evidence type="ECO:0000256" key="2">
    <source>
        <dbReference type="ARBA" id="ARBA00012925"/>
    </source>
</evidence>
<keyword evidence="9" id="KW-0732">Signal</keyword>
<evidence type="ECO:0000256" key="3">
    <source>
        <dbReference type="ARBA" id="ARBA00022723"/>
    </source>
</evidence>
<dbReference type="Gene3D" id="3.40.1050.10">
    <property type="entry name" value="Carbonic anhydrase"/>
    <property type="match status" value="1"/>
</dbReference>
<dbReference type="GO" id="GO:0004089">
    <property type="term" value="F:carbonate dehydratase activity"/>
    <property type="evidence" value="ECO:0007669"/>
    <property type="project" value="UniProtKB-EC"/>
</dbReference>